<dbReference type="AlphaFoldDB" id="A0A268A777"/>
<dbReference type="Pfam" id="PF01740">
    <property type="entry name" value="STAS"/>
    <property type="match status" value="1"/>
</dbReference>
<feature type="domain" description="PAC" evidence="5">
    <location>
        <begin position="76"/>
        <end position="130"/>
    </location>
</feature>
<evidence type="ECO:0008006" key="9">
    <source>
        <dbReference type="Google" id="ProtNLM"/>
    </source>
</evidence>
<dbReference type="PROSITE" id="PS50112">
    <property type="entry name" value="PAS"/>
    <property type="match status" value="1"/>
</dbReference>
<dbReference type="Proteomes" id="UP000216013">
    <property type="component" value="Unassembled WGS sequence"/>
</dbReference>
<dbReference type="InterPro" id="IPR036513">
    <property type="entry name" value="STAS_dom_sf"/>
</dbReference>
<feature type="domain" description="STAS" evidence="6">
    <location>
        <begin position="139"/>
        <end position="251"/>
    </location>
</feature>
<gene>
    <name evidence="7" type="ORF">CHH64_16145</name>
</gene>
<sequence>MSDAFFSQVIDYVGTGVVITDPSLPDNPIIYTNKAFEKVTGYKTKEIIGQNCRFLQGEKTSREEVARVQKAIKEEQSIIVELLNYRKDGKQFWNELSMYPIFVPSEDKLYFVGVQQDISQRKSDEIRAEDYKLEASLLSTPFVPISEKICILPLVGNINAERWEEIYQRISAHVYEHDEEIFIMDLQGIQDMNDDVHSGILLLHQLLKVMGARLIVTGIEPRTAKASVKLADFRKKQISFYATVQQALKAIRASH</sequence>
<dbReference type="NCBIfam" id="TIGR00229">
    <property type="entry name" value="sensory_box"/>
    <property type="match status" value="1"/>
</dbReference>
<dbReference type="InterPro" id="IPR000700">
    <property type="entry name" value="PAS-assoc_C"/>
</dbReference>
<dbReference type="Pfam" id="PF13426">
    <property type="entry name" value="PAS_9"/>
    <property type="match status" value="1"/>
</dbReference>
<dbReference type="SUPFAM" id="SSF55785">
    <property type="entry name" value="PYP-like sensor domain (PAS domain)"/>
    <property type="match status" value="1"/>
</dbReference>
<dbReference type="SMART" id="SM00086">
    <property type="entry name" value="PAC"/>
    <property type="match status" value="1"/>
</dbReference>
<reference evidence="7 8" key="1">
    <citation type="submission" date="2017-07" db="EMBL/GenBank/DDBJ databases">
        <title>Isolation and whole genome analysis of endospore-forming bacteria from heroin.</title>
        <authorList>
            <person name="Kalinowski J."/>
            <person name="Ahrens B."/>
            <person name="Al-Dilaimi A."/>
            <person name="Winkler A."/>
            <person name="Wibberg D."/>
            <person name="Schleenbecker U."/>
            <person name="Ruckert C."/>
            <person name="Wolfel R."/>
            <person name="Grass G."/>
        </authorList>
    </citation>
    <scope>NUCLEOTIDE SEQUENCE [LARGE SCALE GENOMIC DNA]</scope>
    <source>
        <strain evidence="7 8">7528</strain>
    </source>
</reference>
<evidence type="ECO:0000313" key="7">
    <source>
        <dbReference type="EMBL" id="PAD19963.1"/>
    </source>
</evidence>
<evidence type="ECO:0000256" key="1">
    <source>
        <dbReference type="ARBA" id="ARBA00022630"/>
    </source>
</evidence>
<accession>A0A268A777</accession>
<comment type="caution">
    <text evidence="7">The sequence shown here is derived from an EMBL/GenBank/DDBJ whole genome shotgun (WGS) entry which is preliminary data.</text>
</comment>
<evidence type="ECO:0000256" key="3">
    <source>
        <dbReference type="ARBA" id="ARBA00022991"/>
    </source>
</evidence>
<evidence type="ECO:0000259" key="4">
    <source>
        <dbReference type="PROSITE" id="PS50112"/>
    </source>
</evidence>
<evidence type="ECO:0000259" key="5">
    <source>
        <dbReference type="PROSITE" id="PS50113"/>
    </source>
</evidence>
<dbReference type="RefSeq" id="WP_095261515.1">
    <property type="nucleotide sequence ID" value="NZ_NPBV01000027.1"/>
</dbReference>
<evidence type="ECO:0000259" key="6">
    <source>
        <dbReference type="PROSITE" id="PS50801"/>
    </source>
</evidence>
<dbReference type="InterPro" id="IPR002645">
    <property type="entry name" value="STAS_dom"/>
</dbReference>
<dbReference type="EMBL" id="NPBV01000027">
    <property type="protein sequence ID" value="PAD19963.1"/>
    <property type="molecule type" value="Genomic_DNA"/>
</dbReference>
<dbReference type="PANTHER" id="PTHR47429:SF2">
    <property type="entry name" value="PROTEIN TWIN LOV 1"/>
    <property type="match status" value="1"/>
</dbReference>
<dbReference type="SUPFAM" id="SSF52091">
    <property type="entry name" value="SpoIIaa-like"/>
    <property type="match status" value="1"/>
</dbReference>
<dbReference type="Gene3D" id="3.30.450.20">
    <property type="entry name" value="PAS domain"/>
    <property type="match status" value="1"/>
</dbReference>
<dbReference type="InterPro" id="IPR001610">
    <property type="entry name" value="PAC"/>
</dbReference>
<proteinExistence type="predicted"/>
<name>A0A268A777_9BACI</name>
<dbReference type="Gene3D" id="3.30.750.24">
    <property type="entry name" value="STAS domain"/>
    <property type="match status" value="1"/>
</dbReference>
<dbReference type="PROSITE" id="PS50801">
    <property type="entry name" value="STAS"/>
    <property type="match status" value="1"/>
</dbReference>
<dbReference type="CDD" id="cd07041">
    <property type="entry name" value="STAS_RsbR_RsbS_like"/>
    <property type="match status" value="1"/>
</dbReference>
<dbReference type="SMART" id="SM00091">
    <property type="entry name" value="PAS"/>
    <property type="match status" value="1"/>
</dbReference>
<keyword evidence="2" id="KW-0288">FMN</keyword>
<keyword evidence="1" id="KW-0285">Flavoprotein</keyword>
<evidence type="ECO:0000256" key="2">
    <source>
        <dbReference type="ARBA" id="ARBA00022643"/>
    </source>
</evidence>
<dbReference type="InterPro" id="IPR000014">
    <property type="entry name" value="PAS"/>
</dbReference>
<evidence type="ECO:0000313" key="8">
    <source>
        <dbReference type="Proteomes" id="UP000216013"/>
    </source>
</evidence>
<feature type="domain" description="PAS" evidence="4">
    <location>
        <begin position="2"/>
        <end position="75"/>
    </location>
</feature>
<organism evidence="7 8">
    <name type="scientific">Terribacillus saccharophilus</name>
    <dbReference type="NCBI Taxonomy" id="361277"/>
    <lineage>
        <taxon>Bacteria</taxon>
        <taxon>Bacillati</taxon>
        <taxon>Bacillota</taxon>
        <taxon>Bacilli</taxon>
        <taxon>Bacillales</taxon>
        <taxon>Bacillaceae</taxon>
        <taxon>Terribacillus</taxon>
    </lineage>
</organism>
<keyword evidence="3" id="KW-0157">Chromophore</keyword>
<dbReference type="InterPro" id="IPR035965">
    <property type="entry name" value="PAS-like_dom_sf"/>
</dbReference>
<protein>
    <recommendedName>
        <fullName evidence="9">Biphenyl 2,3-dioxygenase</fullName>
    </recommendedName>
</protein>
<dbReference type="CDD" id="cd00130">
    <property type="entry name" value="PAS"/>
    <property type="match status" value="1"/>
</dbReference>
<dbReference type="PROSITE" id="PS50113">
    <property type="entry name" value="PAC"/>
    <property type="match status" value="1"/>
</dbReference>
<dbReference type="PANTHER" id="PTHR47429">
    <property type="entry name" value="PROTEIN TWIN LOV 1"/>
    <property type="match status" value="1"/>
</dbReference>